<dbReference type="CDD" id="cd00130">
    <property type="entry name" value="PAS"/>
    <property type="match status" value="1"/>
</dbReference>
<dbReference type="PROSITE" id="PS50883">
    <property type="entry name" value="EAL"/>
    <property type="match status" value="1"/>
</dbReference>
<dbReference type="CDD" id="cd01949">
    <property type="entry name" value="GGDEF"/>
    <property type="match status" value="1"/>
</dbReference>
<name>A0A4Z1CFY3_9GAMM</name>
<dbReference type="Pfam" id="PF13426">
    <property type="entry name" value="PAS_9"/>
    <property type="match status" value="1"/>
</dbReference>
<evidence type="ECO:0000256" key="6">
    <source>
        <dbReference type="SAM" id="Coils"/>
    </source>
</evidence>
<keyword evidence="3" id="KW-0812">Transmembrane</keyword>
<evidence type="ECO:0000313" key="12">
    <source>
        <dbReference type="EMBL" id="TGN39134.1"/>
    </source>
</evidence>
<keyword evidence="4" id="KW-1133">Transmembrane helix</keyword>
<dbReference type="InterPro" id="IPR001610">
    <property type="entry name" value="PAC"/>
</dbReference>
<dbReference type="InterPro" id="IPR052155">
    <property type="entry name" value="Biofilm_reg_signaling"/>
</dbReference>
<dbReference type="SUPFAM" id="SSF55785">
    <property type="entry name" value="PYP-like sensor domain (PAS domain)"/>
    <property type="match status" value="2"/>
</dbReference>
<dbReference type="PROSITE" id="PS50112">
    <property type="entry name" value="PAS"/>
    <property type="match status" value="1"/>
</dbReference>
<dbReference type="InterPro" id="IPR029787">
    <property type="entry name" value="Nucleotide_cyclase"/>
</dbReference>
<dbReference type="PROSITE" id="PS50839">
    <property type="entry name" value="CHASE"/>
    <property type="match status" value="1"/>
</dbReference>
<keyword evidence="5" id="KW-0472">Membrane</keyword>
<dbReference type="SMART" id="SM01079">
    <property type="entry name" value="CHASE"/>
    <property type="match status" value="1"/>
</dbReference>
<dbReference type="SMART" id="SM00091">
    <property type="entry name" value="PAS"/>
    <property type="match status" value="1"/>
</dbReference>
<dbReference type="AlphaFoldDB" id="A0A4Z1CFY3"/>
<evidence type="ECO:0000259" key="8">
    <source>
        <dbReference type="PROSITE" id="PS50113"/>
    </source>
</evidence>
<dbReference type="Gene3D" id="3.20.20.450">
    <property type="entry name" value="EAL domain"/>
    <property type="match status" value="1"/>
</dbReference>
<dbReference type="InterPro" id="IPR042240">
    <property type="entry name" value="CHASE_sf"/>
</dbReference>
<dbReference type="SMART" id="SM00086">
    <property type="entry name" value="PAC"/>
    <property type="match status" value="2"/>
</dbReference>
<dbReference type="NCBIfam" id="TIGR00254">
    <property type="entry name" value="GGDEF"/>
    <property type="match status" value="1"/>
</dbReference>
<dbReference type="InterPro" id="IPR013655">
    <property type="entry name" value="PAS_fold_3"/>
</dbReference>
<keyword evidence="6" id="KW-0175">Coiled coil</keyword>
<evidence type="ECO:0000256" key="4">
    <source>
        <dbReference type="ARBA" id="ARBA00022989"/>
    </source>
</evidence>
<dbReference type="CDD" id="cd01948">
    <property type="entry name" value="EAL"/>
    <property type="match status" value="1"/>
</dbReference>
<evidence type="ECO:0000256" key="1">
    <source>
        <dbReference type="ARBA" id="ARBA00001946"/>
    </source>
</evidence>
<feature type="domain" description="GGDEF" evidence="11">
    <location>
        <begin position="636"/>
        <end position="769"/>
    </location>
</feature>
<dbReference type="Gene3D" id="3.30.450.350">
    <property type="entry name" value="CHASE domain"/>
    <property type="match status" value="1"/>
</dbReference>
<accession>A0A4Z1CFY3</accession>
<gene>
    <name evidence="12" type="ORF">E5Q11_10780</name>
</gene>
<dbReference type="EMBL" id="SRPF01000003">
    <property type="protein sequence ID" value="TGN39134.1"/>
    <property type="molecule type" value="Genomic_DNA"/>
</dbReference>
<dbReference type="SMART" id="SM00267">
    <property type="entry name" value="GGDEF"/>
    <property type="match status" value="1"/>
</dbReference>
<dbReference type="Pfam" id="PF00990">
    <property type="entry name" value="GGDEF"/>
    <property type="match status" value="1"/>
</dbReference>
<feature type="domain" description="PAC" evidence="8">
    <location>
        <begin position="552"/>
        <end position="604"/>
    </location>
</feature>
<proteinExistence type="predicted"/>
<comment type="subcellular location">
    <subcellularLocation>
        <location evidence="2">Membrane</location>
    </subcellularLocation>
</comment>
<dbReference type="GO" id="GO:0007165">
    <property type="term" value="P:signal transduction"/>
    <property type="evidence" value="ECO:0007669"/>
    <property type="project" value="UniProtKB-ARBA"/>
</dbReference>
<dbReference type="InterPro" id="IPR001633">
    <property type="entry name" value="EAL_dom"/>
</dbReference>
<evidence type="ECO:0000313" key="13">
    <source>
        <dbReference type="Proteomes" id="UP000298325"/>
    </source>
</evidence>
<dbReference type="Pfam" id="PF00563">
    <property type="entry name" value="EAL"/>
    <property type="match status" value="1"/>
</dbReference>
<feature type="domain" description="EAL" evidence="10">
    <location>
        <begin position="778"/>
        <end position="1033"/>
    </location>
</feature>
<dbReference type="GO" id="GO:0003824">
    <property type="term" value="F:catalytic activity"/>
    <property type="evidence" value="ECO:0007669"/>
    <property type="project" value="UniProtKB-ARBA"/>
</dbReference>
<dbReference type="Pfam" id="PF03924">
    <property type="entry name" value="CHASE"/>
    <property type="match status" value="1"/>
</dbReference>
<evidence type="ECO:0000259" key="7">
    <source>
        <dbReference type="PROSITE" id="PS50112"/>
    </source>
</evidence>
<feature type="domain" description="PAS" evidence="7">
    <location>
        <begin position="479"/>
        <end position="524"/>
    </location>
</feature>
<comment type="cofactor">
    <cofactor evidence="1">
        <name>Mg(2+)</name>
        <dbReference type="ChEBI" id="CHEBI:18420"/>
    </cofactor>
</comment>
<reference evidence="12 13" key="1">
    <citation type="submission" date="2019-04" db="EMBL/GenBank/DDBJ databases">
        <authorList>
            <person name="Park S."/>
            <person name="Yoon J.-H."/>
        </authorList>
    </citation>
    <scope>NUCLEOTIDE SEQUENCE [LARGE SCALE GENOMIC DNA]</scope>
    <source>
        <strain evidence="12 13">HJM-18</strain>
    </source>
</reference>
<evidence type="ECO:0000259" key="10">
    <source>
        <dbReference type="PROSITE" id="PS50883"/>
    </source>
</evidence>
<dbReference type="SUPFAM" id="SSF55073">
    <property type="entry name" value="Nucleotide cyclase"/>
    <property type="match status" value="1"/>
</dbReference>
<protein>
    <submittedName>
        <fullName evidence="12">EAL domain-containing protein</fullName>
    </submittedName>
</protein>
<evidence type="ECO:0000256" key="5">
    <source>
        <dbReference type="ARBA" id="ARBA00023136"/>
    </source>
</evidence>
<feature type="coiled-coil region" evidence="6">
    <location>
        <begin position="324"/>
        <end position="365"/>
    </location>
</feature>
<evidence type="ECO:0000256" key="2">
    <source>
        <dbReference type="ARBA" id="ARBA00004370"/>
    </source>
</evidence>
<sequence length="1160" mass="130285">MQSLNPRAALLLTLSVLLVIYFYFFLNVARSIEAEAFEAFETEASATSSEIARVLNKAKDSLLNVIALFASSNHVNELEFQQFIQESQFFQLNPNIRAIAIGPILESDQVETFNIALSGNSATRQALGYPEFSPVSLQSRDVAIPLALVESPGGREGIVGFDMASNEARLKTARQSINSGSIVMTPPVNLSQDPSDAYPSVLLIGSSEDAKIEYLTKPSIDFEPILIFAVSFTPSAAIDQIISSQGSRLFEANIVDVSDEKTIIFHGYAPNGNDPRRTDNFQFAGREWSIQYYPSDQIASGTPPWLIALFTSGLLLIIGLAWSINALIRIRESLKEQVAEQTQDLTISNRAAEEARERLEEAQRIAKVGGWYLDVNTNQMTWTEELYRMYEFDPALPVPSYSEHKKLFTPKSADLLMSSLAKMRETGVPYELELQTVRKDGSNGWMWVRGERLEDESGVTVGLQGVSMDITERKRADEKLKLSARIFESSLESIMITNAEKEIIDVNPAFSAITGYSREDIIGKKPEILSSGRQTPEFYEAMWQEVDKQGYWRGELWNRTKSGELYAESLTVSVLKNEQNEVTNYVGISTDITSSKQQQEKLNLMAYYDALTGLPNRTLFADRFSQAIAHNKRTDHKLAICFLDLDNFKPVNDNYGHDVGDQLLIEVAKRITASIREEDTVSRQGGDEFTLLLNDIHSYGQCQNSLNRILHAFSQPYLIDGTLHNITTSIGVTLYPDDDEDIDTLIRHADNAMYQAKLSGRNRYHFFDSKQDERLIQKHHKLGEIQQALNNNELSLYYQPKVNMVTGGVQGAEALIRWIHPEKGIIAPLDFLPLLDGTDLELQIGDWVINEALRQLDRWRAQGLKLEVSVNIASHHLQSQTFLGNLEAALARYPMVDPSCLQLEILESSALGDLNVISTIIKTCQDALGVNIALDDFGTGYSSLTHLRNLSANIIKIDQSFVRDMLDDPGDYNIIDGVIGLAESFDREVIAEGVETTAHGIMLLIMGCKEAQGYSIAKPMPANELPQWIRDYTPNQEWQEYGSKPHSVKEERLMLFRLVSEHWLAAFTTNIYAAPQDMKHWPIMKSKQDPCGHWIRRERKGTLFTSDRLDRLAEAHENVHIVAESVRHQYQQGHVDAAREALSEVQSAFDKVSGALELCK</sequence>
<dbReference type="InterPro" id="IPR000014">
    <property type="entry name" value="PAS"/>
</dbReference>
<dbReference type="FunFam" id="3.30.70.270:FF:000001">
    <property type="entry name" value="Diguanylate cyclase domain protein"/>
    <property type="match status" value="1"/>
</dbReference>
<keyword evidence="13" id="KW-1185">Reference proteome</keyword>
<dbReference type="Proteomes" id="UP000298325">
    <property type="component" value="Unassembled WGS sequence"/>
</dbReference>
<dbReference type="SUPFAM" id="SSF141868">
    <property type="entry name" value="EAL domain-like"/>
    <property type="match status" value="1"/>
</dbReference>
<dbReference type="Gene3D" id="3.30.450.20">
    <property type="entry name" value="PAS domain"/>
    <property type="match status" value="2"/>
</dbReference>
<dbReference type="InterPro" id="IPR006189">
    <property type="entry name" value="CHASE_dom"/>
</dbReference>
<dbReference type="RefSeq" id="WP_135803443.1">
    <property type="nucleotide sequence ID" value="NZ_SRPF01000003.1"/>
</dbReference>
<dbReference type="Pfam" id="PF08447">
    <property type="entry name" value="PAS_3"/>
    <property type="match status" value="1"/>
</dbReference>
<dbReference type="PROSITE" id="PS50113">
    <property type="entry name" value="PAC"/>
    <property type="match status" value="2"/>
</dbReference>
<evidence type="ECO:0000259" key="11">
    <source>
        <dbReference type="PROSITE" id="PS50887"/>
    </source>
</evidence>
<dbReference type="InterPro" id="IPR000160">
    <property type="entry name" value="GGDEF_dom"/>
</dbReference>
<dbReference type="NCBIfam" id="TIGR00229">
    <property type="entry name" value="sensory_box"/>
    <property type="match status" value="2"/>
</dbReference>
<dbReference type="Gene3D" id="2.10.70.100">
    <property type="match status" value="1"/>
</dbReference>
<dbReference type="InterPro" id="IPR000700">
    <property type="entry name" value="PAS-assoc_C"/>
</dbReference>
<dbReference type="GO" id="GO:0016020">
    <property type="term" value="C:membrane"/>
    <property type="evidence" value="ECO:0007669"/>
    <property type="project" value="UniProtKB-SubCell"/>
</dbReference>
<feature type="domain" description="CHASE" evidence="9">
    <location>
        <begin position="145"/>
        <end position="203"/>
    </location>
</feature>
<dbReference type="PANTHER" id="PTHR44757:SF2">
    <property type="entry name" value="BIOFILM ARCHITECTURE MAINTENANCE PROTEIN MBAA"/>
    <property type="match status" value="1"/>
</dbReference>
<comment type="caution">
    <text evidence="12">The sequence shown here is derived from an EMBL/GenBank/DDBJ whole genome shotgun (WGS) entry which is preliminary data.</text>
</comment>
<evidence type="ECO:0000256" key="3">
    <source>
        <dbReference type="ARBA" id="ARBA00022692"/>
    </source>
</evidence>
<dbReference type="SMART" id="SM00052">
    <property type="entry name" value="EAL"/>
    <property type="match status" value="1"/>
</dbReference>
<dbReference type="Gene3D" id="3.30.70.270">
    <property type="match status" value="1"/>
</dbReference>
<evidence type="ECO:0000259" key="9">
    <source>
        <dbReference type="PROSITE" id="PS50839"/>
    </source>
</evidence>
<dbReference type="OrthoDB" id="9176779at2"/>
<dbReference type="InterPro" id="IPR035919">
    <property type="entry name" value="EAL_sf"/>
</dbReference>
<dbReference type="PANTHER" id="PTHR44757">
    <property type="entry name" value="DIGUANYLATE CYCLASE DGCP"/>
    <property type="match status" value="1"/>
</dbReference>
<dbReference type="InterPro" id="IPR043128">
    <property type="entry name" value="Rev_trsase/Diguanyl_cyclase"/>
</dbReference>
<dbReference type="PROSITE" id="PS50887">
    <property type="entry name" value="GGDEF"/>
    <property type="match status" value="1"/>
</dbReference>
<feature type="domain" description="PAC" evidence="8">
    <location>
        <begin position="430"/>
        <end position="482"/>
    </location>
</feature>
<dbReference type="InterPro" id="IPR035965">
    <property type="entry name" value="PAS-like_dom_sf"/>
</dbReference>
<organism evidence="12 13">
    <name type="scientific">Marinobacter confluentis</name>
    <dbReference type="NCBI Taxonomy" id="1697557"/>
    <lineage>
        <taxon>Bacteria</taxon>
        <taxon>Pseudomonadati</taxon>
        <taxon>Pseudomonadota</taxon>
        <taxon>Gammaproteobacteria</taxon>
        <taxon>Pseudomonadales</taxon>
        <taxon>Marinobacteraceae</taxon>
        <taxon>Marinobacter</taxon>
    </lineage>
</organism>